<dbReference type="RefSeq" id="WP_148869983.1">
    <property type="nucleotide sequence ID" value="NZ_VNIA01000002.1"/>
</dbReference>
<dbReference type="SUPFAM" id="SSF50939">
    <property type="entry name" value="Sialidases"/>
    <property type="match status" value="1"/>
</dbReference>
<name>A0A5S5DWQ0_9FLAO</name>
<dbReference type="PROSITE" id="PS51257">
    <property type="entry name" value="PROKAR_LIPOPROTEIN"/>
    <property type="match status" value="1"/>
</dbReference>
<evidence type="ECO:0000313" key="2">
    <source>
        <dbReference type="Proteomes" id="UP000323136"/>
    </source>
</evidence>
<proteinExistence type="predicted"/>
<dbReference type="Gene3D" id="2.130.10.10">
    <property type="entry name" value="YVTN repeat-like/Quinoprotein amine dehydrogenase"/>
    <property type="match status" value="2"/>
</dbReference>
<gene>
    <name evidence="1" type="ORF">C7447_102523</name>
</gene>
<keyword evidence="2" id="KW-1185">Reference proteome</keyword>
<dbReference type="InterPro" id="IPR036278">
    <property type="entry name" value="Sialidase_sf"/>
</dbReference>
<evidence type="ECO:0000313" key="1">
    <source>
        <dbReference type="EMBL" id="TYP99202.1"/>
    </source>
</evidence>
<dbReference type="CDD" id="cd15482">
    <property type="entry name" value="Sialidase_non-viral"/>
    <property type="match status" value="1"/>
</dbReference>
<dbReference type="OrthoDB" id="9813892at2"/>
<dbReference type="Proteomes" id="UP000323136">
    <property type="component" value="Unassembled WGS sequence"/>
</dbReference>
<dbReference type="PANTHER" id="PTHR47199:SF2">
    <property type="entry name" value="PHOTOSYSTEM II STABILITY_ASSEMBLY FACTOR HCF136, CHLOROPLASTIC"/>
    <property type="match status" value="1"/>
</dbReference>
<organism evidence="1 2">
    <name type="scientific">Tenacibaculum adriaticum</name>
    <dbReference type="NCBI Taxonomy" id="413713"/>
    <lineage>
        <taxon>Bacteria</taxon>
        <taxon>Pseudomonadati</taxon>
        <taxon>Bacteroidota</taxon>
        <taxon>Flavobacteriia</taxon>
        <taxon>Flavobacteriales</taxon>
        <taxon>Flavobacteriaceae</taxon>
        <taxon>Tenacibaculum</taxon>
    </lineage>
</organism>
<dbReference type="AlphaFoldDB" id="A0A5S5DWQ0"/>
<protein>
    <submittedName>
        <fullName evidence="1">Photosystem II stability/assembly factor-like uncharacterized protein</fullName>
    </submittedName>
</protein>
<comment type="caution">
    <text evidence="1">The sequence shown here is derived from an EMBL/GenBank/DDBJ whole genome shotgun (WGS) entry which is preliminary data.</text>
</comment>
<accession>A0A5S5DWQ0</accession>
<dbReference type="InterPro" id="IPR015943">
    <property type="entry name" value="WD40/YVTN_repeat-like_dom_sf"/>
</dbReference>
<dbReference type="PANTHER" id="PTHR47199">
    <property type="entry name" value="PHOTOSYSTEM II STABILITY/ASSEMBLY FACTOR HCF136, CHLOROPLASTIC"/>
    <property type="match status" value="1"/>
</dbReference>
<sequence>MKHFLLFISFGILLTSCKNEYKPRVINNITIQEFTIDSTSIRAIEVIDKNSMYYAGSKGDIGFTSDAGKNWKIKNIHFQDTIIPHFRSITKSGENIFALSVGNPALLYKISDKKIDLVYTEEHEKAFYDAMKFFADDKYGIAVGDPTDQCPSIILTSDRGNTWTKIPCDKLPIFENGEAFFAASNTNIKIINNTVWIVSGGKKARMLKSTDKGQTWSIYNTPIVQGNGPQGIYSVDFFDENNGIVIGGDYSKPEDNCKNKAITSDGGKTWEIVSDNNNPNYKSCVQYVPNTNGKEVFAVGKTGVSFSNDGGNTWKEVSKDSYYTIKFVDKNTAWLAGHEKIGKLLLN</sequence>
<reference evidence="1 2" key="1">
    <citation type="submission" date="2019-07" db="EMBL/GenBank/DDBJ databases">
        <title>Genomic Encyclopedia of Type Strains, Phase IV (KMG-IV): sequencing the most valuable type-strain genomes for metagenomic binning, comparative biology and taxonomic classification.</title>
        <authorList>
            <person name="Goeker M."/>
        </authorList>
    </citation>
    <scope>NUCLEOTIDE SEQUENCE [LARGE SCALE GENOMIC DNA]</scope>
    <source>
        <strain evidence="1 2">DSM 18961</strain>
    </source>
</reference>
<dbReference type="EMBL" id="VNIA01000002">
    <property type="protein sequence ID" value="TYP99202.1"/>
    <property type="molecule type" value="Genomic_DNA"/>
</dbReference>